<evidence type="ECO:0000256" key="9">
    <source>
        <dbReference type="RuleBase" id="RU000688"/>
    </source>
</evidence>
<comment type="caution">
    <text evidence="13">The sequence shown here is derived from an EMBL/GenBank/DDBJ whole genome shotgun (WGS) entry which is preliminary data.</text>
</comment>
<keyword evidence="9" id="KW-0297">G-protein coupled receptor</keyword>
<dbReference type="Gene3D" id="1.20.1070.10">
    <property type="entry name" value="Rhodopsin 7-helix transmembrane proteins"/>
    <property type="match status" value="1"/>
</dbReference>
<reference evidence="13 14" key="1">
    <citation type="journal article" date="2016" name="Genome Biol. Evol.">
        <title>Gene Family Evolution Reflects Adaptation to Soil Environmental Stressors in the Genome of the Collembolan Orchesella cincta.</title>
        <authorList>
            <person name="Faddeeva-Vakhrusheva A."/>
            <person name="Derks M.F."/>
            <person name="Anvar S.Y."/>
            <person name="Agamennone V."/>
            <person name="Suring W."/>
            <person name="Smit S."/>
            <person name="van Straalen N.M."/>
            <person name="Roelofs D."/>
        </authorList>
    </citation>
    <scope>NUCLEOTIDE SEQUENCE [LARGE SCALE GENOMIC DNA]</scope>
    <source>
        <tissue evidence="13">Mixed pool</tissue>
    </source>
</reference>
<evidence type="ECO:0000256" key="3">
    <source>
        <dbReference type="ARBA" id="ARBA00022614"/>
    </source>
</evidence>
<dbReference type="OMA" id="CHHAMTS"/>
<evidence type="ECO:0000256" key="7">
    <source>
        <dbReference type="ARBA" id="ARBA00023136"/>
    </source>
</evidence>
<keyword evidence="14" id="KW-1185">Reference proteome</keyword>
<dbReference type="PANTHER" id="PTHR24372:SF80">
    <property type="entry name" value="FI21465P1-RELATED"/>
    <property type="match status" value="1"/>
</dbReference>
<proteinExistence type="inferred from homology"/>
<keyword evidence="9 13" id="KW-0675">Receptor</keyword>
<evidence type="ECO:0000259" key="12">
    <source>
        <dbReference type="PROSITE" id="PS50262"/>
    </source>
</evidence>
<dbReference type="PROSITE" id="PS00237">
    <property type="entry name" value="G_PROTEIN_RECEP_F1_1"/>
    <property type="match status" value="1"/>
</dbReference>
<dbReference type="AlphaFoldDB" id="A0A1D2MSX1"/>
<dbReference type="Proteomes" id="UP000094527">
    <property type="component" value="Unassembled WGS sequence"/>
</dbReference>
<dbReference type="InterPro" id="IPR017452">
    <property type="entry name" value="GPCR_Rhodpsn_7TM"/>
</dbReference>
<feature type="transmembrane region" description="Helical" evidence="11">
    <location>
        <begin position="186"/>
        <end position="207"/>
    </location>
</feature>
<dbReference type="GO" id="GO:0008528">
    <property type="term" value="F:G protein-coupled peptide receptor activity"/>
    <property type="evidence" value="ECO:0007669"/>
    <property type="project" value="TreeGrafter"/>
</dbReference>
<feature type="region of interest" description="Disordered" evidence="10">
    <location>
        <begin position="440"/>
        <end position="468"/>
    </location>
</feature>
<feature type="transmembrane region" description="Helical" evidence="11">
    <location>
        <begin position="101"/>
        <end position="121"/>
    </location>
</feature>
<keyword evidence="3" id="KW-0433">Leucine-rich repeat</keyword>
<sequence length="494" mass="55746">MQNVDGIDIQRISVEGFRFTPLLDWVTFSKFSDCRFVPKARRCYPSSDGLSTTSNLLIGQSSIMVWLVGLVTLLGNISVLANRWHGKRGNRHEITKILNIFLNNLAAADFLMGLYLLILAMKDVQYRDMYNAKAYTWGTSWLCSFIGIIAMISSEVSLLILTIMSFERYFTISYGISVRLNLNANMARGCMLIIWVFVCTLALAPAIQWSGNSAFYGSTGLCFPLHLDDRYPVGWQYTSFVFIVVNSCWYEKKICHFQSIFTIDKKIIFFFLLVITVSYSLLYYTVRKTQQKTPVFMTNKKLASRFFLMVITDVLCWAPIITMKAIVLYGYVLPKEIIGWTVIYILPLNSAVNPILYTFSTDEAQNTIANNINRFLQAMRVNYRFISATPGTSMELQSVGNGCGGCANQQQGTATDDTELTHSSCPMMAENNCKNIIGTDNHPNKHGKTKKGKSHISICPHGSPTTKRTNFLTPHTHHQRHKNGIAVICPSDLN</sequence>
<evidence type="ECO:0000313" key="13">
    <source>
        <dbReference type="EMBL" id="ODM95884.1"/>
    </source>
</evidence>
<dbReference type="OrthoDB" id="6022531at2759"/>
<feature type="transmembrane region" description="Helical" evidence="11">
    <location>
        <begin position="337"/>
        <end position="359"/>
    </location>
</feature>
<dbReference type="PROSITE" id="PS50262">
    <property type="entry name" value="G_PROTEIN_RECEP_F1_2"/>
    <property type="match status" value="1"/>
</dbReference>
<feature type="transmembrane region" description="Helical" evidence="11">
    <location>
        <begin position="141"/>
        <end position="166"/>
    </location>
</feature>
<evidence type="ECO:0000256" key="8">
    <source>
        <dbReference type="ARBA" id="ARBA00023180"/>
    </source>
</evidence>
<evidence type="ECO:0000256" key="2">
    <source>
        <dbReference type="ARBA" id="ARBA00010663"/>
    </source>
</evidence>
<dbReference type="InterPro" id="IPR000276">
    <property type="entry name" value="GPCR_Rhodpsn"/>
</dbReference>
<evidence type="ECO:0000313" key="14">
    <source>
        <dbReference type="Proteomes" id="UP000094527"/>
    </source>
</evidence>
<keyword evidence="5" id="KW-0677">Repeat</keyword>
<evidence type="ECO:0000256" key="11">
    <source>
        <dbReference type="SAM" id="Phobius"/>
    </source>
</evidence>
<name>A0A1D2MSX1_ORCCI</name>
<evidence type="ECO:0000256" key="1">
    <source>
        <dbReference type="ARBA" id="ARBA00004370"/>
    </source>
</evidence>
<keyword evidence="7 11" id="KW-0472">Membrane</keyword>
<feature type="compositionally biased region" description="Basic residues" evidence="10">
    <location>
        <begin position="444"/>
        <end position="454"/>
    </location>
</feature>
<keyword evidence="9" id="KW-0807">Transducer</keyword>
<evidence type="ECO:0000256" key="5">
    <source>
        <dbReference type="ARBA" id="ARBA00022737"/>
    </source>
</evidence>
<dbReference type="PRINTS" id="PR01739">
    <property type="entry name" value="RELAXINR"/>
</dbReference>
<dbReference type="Pfam" id="PF00001">
    <property type="entry name" value="7tm_1"/>
    <property type="match status" value="1"/>
</dbReference>
<evidence type="ECO:0000256" key="10">
    <source>
        <dbReference type="SAM" id="MobiDB-lite"/>
    </source>
</evidence>
<gene>
    <name evidence="13" type="ORF">Ocin01_10796</name>
</gene>
<feature type="transmembrane region" description="Helical" evidence="11">
    <location>
        <begin position="63"/>
        <end position="81"/>
    </location>
</feature>
<protein>
    <submittedName>
        <fullName evidence="13">Relaxin receptor 1</fullName>
    </submittedName>
</protein>
<dbReference type="PANTHER" id="PTHR24372">
    <property type="entry name" value="GLYCOPROTEIN HORMONE RECEPTOR"/>
    <property type="match status" value="1"/>
</dbReference>
<dbReference type="PRINTS" id="PR00237">
    <property type="entry name" value="GPCRRHODOPSN"/>
</dbReference>
<dbReference type="SUPFAM" id="SSF81321">
    <property type="entry name" value="Family A G protein-coupled receptor-like"/>
    <property type="match status" value="1"/>
</dbReference>
<keyword evidence="8" id="KW-0325">Glycoprotein</keyword>
<keyword evidence="4 9" id="KW-0812">Transmembrane</keyword>
<feature type="transmembrane region" description="Helical" evidence="11">
    <location>
        <begin position="306"/>
        <end position="331"/>
    </location>
</feature>
<evidence type="ECO:0000256" key="4">
    <source>
        <dbReference type="ARBA" id="ARBA00022692"/>
    </source>
</evidence>
<organism evidence="13 14">
    <name type="scientific">Orchesella cincta</name>
    <name type="common">Springtail</name>
    <name type="synonym">Podura cincta</name>
    <dbReference type="NCBI Taxonomy" id="48709"/>
    <lineage>
        <taxon>Eukaryota</taxon>
        <taxon>Metazoa</taxon>
        <taxon>Ecdysozoa</taxon>
        <taxon>Arthropoda</taxon>
        <taxon>Hexapoda</taxon>
        <taxon>Collembola</taxon>
        <taxon>Entomobryomorpha</taxon>
        <taxon>Entomobryoidea</taxon>
        <taxon>Orchesellidae</taxon>
        <taxon>Orchesellinae</taxon>
        <taxon>Orchesella</taxon>
    </lineage>
</organism>
<dbReference type="GO" id="GO:0005886">
    <property type="term" value="C:plasma membrane"/>
    <property type="evidence" value="ECO:0007669"/>
    <property type="project" value="TreeGrafter"/>
</dbReference>
<keyword evidence="6 11" id="KW-1133">Transmembrane helix</keyword>
<dbReference type="EMBL" id="LJIJ01000611">
    <property type="protein sequence ID" value="ODM95884.1"/>
    <property type="molecule type" value="Genomic_DNA"/>
</dbReference>
<dbReference type="STRING" id="48709.A0A1D2MSX1"/>
<dbReference type="InterPro" id="IPR008112">
    <property type="entry name" value="Relaxin_rcpt"/>
</dbReference>
<comment type="similarity">
    <text evidence="2 9">Belongs to the G-protein coupled receptor 1 family.</text>
</comment>
<evidence type="ECO:0000256" key="6">
    <source>
        <dbReference type="ARBA" id="ARBA00022989"/>
    </source>
</evidence>
<feature type="domain" description="G-protein coupled receptors family 1 profile" evidence="12">
    <location>
        <begin position="75"/>
        <end position="357"/>
    </location>
</feature>
<comment type="subcellular location">
    <subcellularLocation>
        <location evidence="1">Membrane</location>
    </subcellularLocation>
</comment>
<dbReference type="GO" id="GO:0007189">
    <property type="term" value="P:adenylate cyclase-activating G protein-coupled receptor signaling pathway"/>
    <property type="evidence" value="ECO:0007669"/>
    <property type="project" value="TreeGrafter"/>
</dbReference>
<feature type="transmembrane region" description="Helical" evidence="11">
    <location>
        <begin position="267"/>
        <end position="286"/>
    </location>
</feature>
<accession>A0A1D2MSX1</accession>
<dbReference type="GO" id="GO:0009755">
    <property type="term" value="P:hormone-mediated signaling pathway"/>
    <property type="evidence" value="ECO:0007669"/>
    <property type="project" value="TreeGrafter"/>
</dbReference>